<dbReference type="EMBL" id="JACRAF010000020">
    <property type="protein sequence ID" value="MBI4921454.1"/>
    <property type="molecule type" value="Genomic_DNA"/>
</dbReference>
<dbReference type="PANTHER" id="PTHR45436">
    <property type="entry name" value="SENSOR HISTIDINE KINASE YKOH"/>
    <property type="match status" value="1"/>
</dbReference>
<dbReference type="Pfam" id="PF08521">
    <property type="entry name" value="2CSK_N"/>
    <property type="match status" value="1"/>
</dbReference>
<keyword evidence="6 11" id="KW-0812">Transmembrane</keyword>
<feature type="domain" description="Histidine kinase" evidence="12">
    <location>
        <begin position="244"/>
        <end position="455"/>
    </location>
</feature>
<keyword evidence="4" id="KW-0597">Phosphoprotein</keyword>
<comment type="catalytic activity">
    <reaction evidence="1">
        <text>ATP + protein L-histidine = ADP + protein N-phospho-L-histidine.</text>
        <dbReference type="EC" id="2.7.13.3"/>
    </reaction>
</comment>
<dbReference type="PROSITE" id="PS50109">
    <property type="entry name" value="HIS_KIN"/>
    <property type="match status" value="1"/>
</dbReference>
<dbReference type="InterPro" id="IPR013727">
    <property type="entry name" value="2CSK_N"/>
</dbReference>
<protein>
    <recommendedName>
        <fullName evidence="3">histidine kinase</fullName>
        <ecNumber evidence="3">2.7.13.3</ecNumber>
    </recommendedName>
</protein>
<organism evidence="14 15">
    <name type="scientific">Devosia nanyangense</name>
    <dbReference type="NCBI Taxonomy" id="1228055"/>
    <lineage>
        <taxon>Bacteria</taxon>
        <taxon>Pseudomonadati</taxon>
        <taxon>Pseudomonadota</taxon>
        <taxon>Alphaproteobacteria</taxon>
        <taxon>Hyphomicrobiales</taxon>
        <taxon>Devosiaceae</taxon>
        <taxon>Devosia</taxon>
    </lineage>
</organism>
<sequence>MGARRYSLRRRLLVGLMIALLAIAAVAIADTWREAQSTANSVSDRVLAGSVLAIAERVIVTEDGTLEVDVPYVALEMLTSAAQDRVFYRVDGPAGFITGYQNLPTAEEATAEVAFSDAVFRGDAIRVAVLERAASSGVSAIPFSVTVAETTIARTRLAQSLLFQAAIRLAVLILAAAAILWFAISSSLAPLYRLRDAIARRALDDLSPIEQSVPREVQGLVDTINSFTARLSAALDALRHFTGNASHQLRTPLTIIRTQLALAARADNPRDARQATQAADAAVVLAERILAQLLLLARIDEASSDRMQFKSVDLLNLAREQTAEHVARAHAAGVDLGLEGEEAVFVRGDPMLLGEMLSNLIENAITYAGDGAEATVRVHRDGDIVLEVRDTGKGVPQDQVTTLRRRFNRGTSDKPGAGLGLPIVEEIAGLFGGVMAVESSPGKGFRVEIRFPAAQAVARSGSPD</sequence>
<keyword evidence="10 11" id="KW-0472">Membrane</keyword>
<dbReference type="SMART" id="SM00387">
    <property type="entry name" value="HATPase_c"/>
    <property type="match status" value="1"/>
</dbReference>
<dbReference type="GO" id="GO:0005886">
    <property type="term" value="C:plasma membrane"/>
    <property type="evidence" value="ECO:0007669"/>
    <property type="project" value="TreeGrafter"/>
</dbReference>
<dbReference type="PRINTS" id="PR00344">
    <property type="entry name" value="BCTRLSENSOR"/>
</dbReference>
<evidence type="ECO:0000256" key="3">
    <source>
        <dbReference type="ARBA" id="ARBA00012438"/>
    </source>
</evidence>
<dbReference type="InterPro" id="IPR003594">
    <property type="entry name" value="HATPase_dom"/>
</dbReference>
<proteinExistence type="predicted"/>
<keyword evidence="5" id="KW-0808">Transferase</keyword>
<dbReference type="InterPro" id="IPR036097">
    <property type="entry name" value="HisK_dim/P_sf"/>
</dbReference>
<dbReference type="InterPro" id="IPR036890">
    <property type="entry name" value="HATPase_C_sf"/>
</dbReference>
<keyword evidence="8 11" id="KW-1133">Transmembrane helix</keyword>
<evidence type="ECO:0000256" key="11">
    <source>
        <dbReference type="SAM" id="Phobius"/>
    </source>
</evidence>
<dbReference type="SMART" id="SM00388">
    <property type="entry name" value="HisKA"/>
    <property type="match status" value="1"/>
</dbReference>
<dbReference type="InterPro" id="IPR004358">
    <property type="entry name" value="Sig_transdc_His_kin-like_C"/>
</dbReference>
<evidence type="ECO:0000256" key="5">
    <source>
        <dbReference type="ARBA" id="ARBA00022679"/>
    </source>
</evidence>
<dbReference type="CDD" id="cd00082">
    <property type="entry name" value="HisKA"/>
    <property type="match status" value="1"/>
</dbReference>
<name>A0A933NW25_9HYPH</name>
<dbReference type="Proteomes" id="UP000782610">
    <property type="component" value="Unassembled WGS sequence"/>
</dbReference>
<evidence type="ECO:0000256" key="9">
    <source>
        <dbReference type="ARBA" id="ARBA00023012"/>
    </source>
</evidence>
<evidence type="ECO:0000256" key="7">
    <source>
        <dbReference type="ARBA" id="ARBA00022777"/>
    </source>
</evidence>
<evidence type="ECO:0000256" key="1">
    <source>
        <dbReference type="ARBA" id="ARBA00000085"/>
    </source>
</evidence>
<evidence type="ECO:0000256" key="10">
    <source>
        <dbReference type="ARBA" id="ARBA00023136"/>
    </source>
</evidence>
<dbReference type="PROSITE" id="PS50885">
    <property type="entry name" value="HAMP"/>
    <property type="match status" value="1"/>
</dbReference>
<dbReference type="EC" id="2.7.13.3" evidence="3"/>
<keyword evidence="7 14" id="KW-0418">Kinase</keyword>
<evidence type="ECO:0000259" key="13">
    <source>
        <dbReference type="PROSITE" id="PS50885"/>
    </source>
</evidence>
<dbReference type="PANTHER" id="PTHR45436:SF1">
    <property type="entry name" value="SENSOR PROTEIN QSEC"/>
    <property type="match status" value="1"/>
</dbReference>
<feature type="domain" description="HAMP" evidence="13">
    <location>
        <begin position="185"/>
        <end position="236"/>
    </location>
</feature>
<dbReference type="Pfam" id="PF02518">
    <property type="entry name" value="HATPase_c"/>
    <property type="match status" value="1"/>
</dbReference>
<dbReference type="InterPro" id="IPR005467">
    <property type="entry name" value="His_kinase_dom"/>
</dbReference>
<dbReference type="Pfam" id="PF00512">
    <property type="entry name" value="HisKA"/>
    <property type="match status" value="1"/>
</dbReference>
<gene>
    <name evidence="14" type="ORF">HY834_06865</name>
</gene>
<evidence type="ECO:0000256" key="8">
    <source>
        <dbReference type="ARBA" id="ARBA00022989"/>
    </source>
</evidence>
<comment type="caution">
    <text evidence="14">The sequence shown here is derived from an EMBL/GenBank/DDBJ whole genome shotgun (WGS) entry which is preliminary data.</text>
</comment>
<dbReference type="InterPro" id="IPR003660">
    <property type="entry name" value="HAMP_dom"/>
</dbReference>
<evidence type="ECO:0000313" key="15">
    <source>
        <dbReference type="Proteomes" id="UP000782610"/>
    </source>
</evidence>
<dbReference type="GO" id="GO:0000155">
    <property type="term" value="F:phosphorelay sensor kinase activity"/>
    <property type="evidence" value="ECO:0007669"/>
    <property type="project" value="InterPro"/>
</dbReference>
<evidence type="ECO:0000256" key="6">
    <source>
        <dbReference type="ARBA" id="ARBA00022692"/>
    </source>
</evidence>
<feature type="transmembrane region" description="Helical" evidence="11">
    <location>
        <begin position="169"/>
        <end position="192"/>
    </location>
</feature>
<evidence type="ECO:0000256" key="2">
    <source>
        <dbReference type="ARBA" id="ARBA00004370"/>
    </source>
</evidence>
<keyword evidence="9" id="KW-0902">Two-component regulatory system</keyword>
<dbReference type="SUPFAM" id="SSF47384">
    <property type="entry name" value="Homodimeric domain of signal transducing histidine kinase"/>
    <property type="match status" value="1"/>
</dbReference>
<reference evidence="14" key="1">
    <citation type="submission" date="2020-07" db="EMBL/GenBank/DDBJ databases">
        <title>Huge and variable diversity of episymbiotic CPR bacteria and DPANN archaea in groundwater ecosystems.</title>
        <authorList>
            <person name="He C.Y."/>
            <person name="Keren R."/>
            <person name="Whittaker M."/>
            <person name="Farag I.F."/>
            <person name="Doudna J."/>
            <person name="Cate J.H.D."/>
            <person name="Banfield J.F."/>
        </authorList>
    </citation>
    <scope>NUCLEOTIDE SEQUENCE</scope>
    <source>
        <strain evidence="14">NC_groundwater_1586_Pr3_B-0.1um_66_15</strain>
    </source>
</reference>
<dbReference type="SUPFAM" id="SSF55874">
    <property type="entry name" value="ATPase domain of HSP90 chaperone/DNA topoisomerase II/histidine kinase"/>
    <property type="match status" value="1"/>
</dbReference>
<evidence type="ECO:0000259" key="12">
    <source>
        <dbReference type="PROSITE" id="PS50109"/>
    </source>
</evidence>
<dbReference type="InterPro" id="IPR003661">
    <property type="entry name" value="HisK_dim/P_dom"/>
</dbReference>
<dbReference type="Gene3D" id="1.10.287.130">
    <property type="match status" value="1"/>
</dbReference>
<dbReference type="AlphaFoldDB" id="A0A933NW25"/>
<evidence type="ECO:0000313" key="14">
    <source>
        <dbReference type="EMBL" id="MBI4921454.1"/>
    </source>
</evidence>
<accession>A0A933NW25</accession>
<dbReference type="CDD" id="cd00075">
    <property type="entry name" value="HATPase"/>
    <property type="match status" value="1"/>
</dbReference>
<dbReference type="InterPro" id="IPR050428">
    <property type="entry name" value="TCS_sensor_his_kinase"/>
</dbReference>
<dbReference type="Gene3D" id="3.30.565.10">
    <property type="entry name" value="Histidine kinase-like ATPase, C-terminal domain"/>
    <property type="match status" value="1"/>
</dbReference>
<comment type="subcellular location">
    <subcellularLocation>
        <location evidence="2">Membrane</location>
    </subcellularLocation>
</comment>
<evidence type="ECO:0000256" key="4">
    <source>
        <dbReference type="ARBA" id="ARBA00022553"/>
    </source>
</evidence>